<dbReference type="Gene3D" id="2.40.240.20">
    <property type="entry name" value="Hypothetical PUA domain-like, domain 1"/>
    <property type="match status" value="1"/>
</dbReference>
<protein>
    <recommendedName>
        <fullName evidence="10">Ribosomal RNA small subunit methyltransferase E</fullName>
        <ecNumber evidence="10">2.1.1.193</ecNumber>
    </recommendedName>
</protein>
<proteinExistence type="inferred from homology"/>
<keyword evidence="3 10" id="KW-0963">Cytoplasm</keyword>
<evidence type="ECO:0000256" key="1">
    <source>
        <dbReference type="ARBA" id="ARBA00004496"/>
    </source>
</evidence>
<dbReference type="GO" id="GO:0005737">
    <property type="term" value="C:cytoplasm"/>
    <property type="evidence" value="ECO:0007669"/>
    <property type="project" value="UniProtKB-SubCell"/>
</dbReference>
<dbReference type="RefSeq" id="WP_255132255.1">
    <property type="nucleotide sequence ID" value="NZ_JANDBC010000001.1"/>
</dbReference>
<evidence type="ECO:0000256" key="8">
    <source>
        <dbReference type="ARBA" id="ARBA00025699"/>
    </source>
</evidence>
<dbReference type="InterPro" id="IPR029028">
    <property type="entry name" value="Alpha/beta_knot_MTases"/>
</dbReference>
<dbReference type="InterPro" id="IPR046887">
    <property type="entry name" value="RsmE_PUA-like"/>
</dbReference>
<evidence type="ECO:0000256" key="3">
    <source>
        <dbReference type="ARBA" id="ARBA00022490"/>
    </source>
</evidence>
<dbReference type="Proteomes" id="UP001139125">
    <property type="component" value="Unassembled WGS sequence"/>
</dbReference>
<dbReference type="NCBIfam" id="TIGR00046">
    <property type="entry name" value="RsmE family RNA methyltransferase"/>
    <property type="match status" value="1"/>
</dbReference>
<dbReference type="GO" id="GO:0070042">
    <property type="term" value="F:rRNA (uridine-N3-)-methyltransferase activity"/>
    <property type="evidence" value="ECO:0007669"/>
    <property type="project" value="TreeGrafter"/>
</dbReference>
<dbReference type="Pfam" id="PF04452">
    <property type="entry name" value="Methyltrans_RNA"/>
    <property type="match status" value="1"/>
</dbReference>
<organism evidence="13 14">
    <name type="scientific">Gracilimonas sediminicola</name>
    <dbReference type="NCBI Taxonomy" id="2952158"/>
    <lineage>
        <taxon>Bacteria</taxon>
        <taxon>Pseudomonadati</taxon>
        <taxon>Balneolota</taxon>
        <taxon>Balneolia</taxon>
        <taxon>Balneolales</taxon>
        <taxon>Balneolaceae</taxon>
        <taxon>Gracilimonas</taxon>
    </lineage>
</organism>
<evidence type="ECO:0000259" key="11">
    <source>
        <dbReference type="Pfam" id="PF04452"/>
    </source>
</evidence>
<evidence type="ECO:0000256" key="4">
    <source>
        <dbReference type="ARBA" id="ARBA00022552"/>
    </source>
</evidence>
<evidence type="ECO:0000259" key="12">
    <source>
        <dbReference type="Pfam" id="PF20260"/>
    </source>
</evidence>
<dbReference type="CDD" id="cd18084">
    <property type="entry name" value="RsmE-like"/>
    <property type="match status" value="1"/>
</dbReference>
<dbReference type="GO" id="GO:0070475">
    <property type="term" value="P:rRNA base methylation"/>
    <property type="evidence" value="ECO:0007669"/>
    <property type="project" value="TreeGrafter"/>
</dbReference>
<evidence type="ECO:0000313" key="14">
    <source>
        <dbReference type="Proteomes" id="UP001139125"/>
    </source>
</evidence>
<dbReference type="Gene3D" id="3.40.1280.10">
    <property type="match status" value="1"/>
</dbReference>
<reference evidence="13" key="1">
    <citation type="submission" date="2022-06" db="EMBL/GenBank/DDBJ databases">
        <title>Gracilimonas sp. CAU 1638 isolated from sea sediment.</title>
        <authorList>
            <person name="Kim W."/>
        </authorList>
    </citation>
    <scope>NUCLEOTIDE SEQUENCE</scope>
    <source>
        <strain evidence="13">CAU 1638</strain>
    </source>
</reference>
<dbReference type="SUPFAM" id="SSF75217">
    <property type="entry name" value="alpha/beta knot"/>
    <property type="match status" value="1"/>
</dbReference>
<feature type="domain" description="Ribosomal RNA small subunit methyltransferase E PUA-like" evidence="12">
    <location>
        <begin position="22"/>
        <end position="67"/>
    </location>
</feature>
<dbReference type="PIRSF" id="PIRSF015601">
    <property type="entry name" value="MTase_slr0722"/>
    <property type="match status" value="1"/>
</dbReference>
<dbReference type="EMBL" id="JANDBC010000001">
    <property type="protein sequence ID" value="MCP9290305.1"/>
    <property type="molecule type" value="Genomic_DNA"/>
</dbReference>
<comment type="function">
    <text evidence="8 10">Specifically methylates the N3 position of the uracil ring of uridine 1498 (m3U1498) in 16S rRNA. Acts on the fully assembled 30S ribosomal subunit.</text>
</comment>
<feature type="domain" description="Ribosomal RNA small subunit methyltransferase E methyltransferase" evidence="11">
    <location>
        <begin position="79"/>
        <end position="227"/>
    </location>
</feature>
<keyword evidence="14" id="KW-1185">Reference proteome</keyword>
<dbReference type="InterPro" id="IPR006700">
    <property type="entry name" value="RsmE"/>
</dbReference>
<comment type="catalytic activity">
    <reaction evidence="9 10">
        <text>uridine(1498) in 16S rRNA + S-adenosyl-L-methionine = N(3)-methyluridine(1498) in 16S rRNA + S-adenosyl-L-homocysteine + H(+)</text>
        <dbReference type="Rhea" id="RHEA:42920"/>
        <dbReference type="Rhea" id="RHEA-COMP:10283"/>
        <dbReference type="Rhea" id="RHEA-COMP:10284"/>
        <dbReference type="ChEBI" id="CHEBI:15378"/>
        <dbReference type="ChEBI" id="CHEBI:57856"/>
        <dbReference type="ChEBI" id="CHEBI:59789"/>
        <dbReference type="ChEBI" id="CHEBI:65315"/>
        <dbReference type="ChEBI" id="CHEBI:74502"/>
        <dbReference type="EC" id="2.1.1.193"/>
    </reaction>
</comment>
<evidence type="ECO:0000313" key="13">
    <source>
        <dbReference type="EMBL" id="MCP9290305.1"/>
    </source>
</evidence>
<evidence type="ECO:0000256" key="5">
    <source>
        <dbReference type="ARBA" id="ARBA00022603"/>
    </source>
</evidence>
<evidence type="ECO:0000256" key="2">
    <source>
        <dbReference type="ARBA" id="ARBA00005528"/>
    </source>
</evidence>
<evidence type="ECO:0000256" key="9">
    <source>
        <dbReference type="ARBA" id="ARBA00047944"/>
    </source>
</evidence>
<dbReference type="PANTHER" id="PTHR30027:SF3">
    <property type="entry name" value="16S RRNA (URACIL(1498)-N(3))-METHYLTRANSFERASE"/>
    <property type="match status" value="1"/>
</dbReference>
<dbReference type="InterPro" id="IPR029026">
    <property type="entry name" value="tRNA_m1G_MTases_N"/>
</dbReference>
<keyword evidence="4 10" id="KW-0698">rRNA processing</keyword>
<name>A0A9X2RBE3_9BACT</name>
<keyword evidence="5 10" id="KW-0489">Methyltransferase</keyword>
<comment type="caution">
    <text evidence="13">The sequence shown here is derived from an EMBL/GenBank/DDBJ whole genome shotgun (WGS) entry which is preliminary data.</text>
</comment>
<dbReference type="AlphaFoldDB" id="A0A9X2RBE3"/>
<accession>A0A9X2RBE3</accession>
<dbReference type="EC" id="2.1.1.193" evidence="10"/>
<dbReference type="InterPro" id="IPR046886">
    <property type="entry name" value="RsmE_MTase_dom"/>
</dbReference>
<sequence>MMDNVFFAHPEHISANRLELVDQEAAHASKVLRFNVGDELYASDGKGNLYKAQVSSISKKSVLANILETNSEPEPTIKKVLVFGAIKKRDRLEFAVEKAVELGAWEICIFNADHSERSRINEERLQSIVLSAFKQSKRRWLPEVHYLNSLDDVFDHYLTYHPVMAHVEADNRQAESLSYDKNLLLVGPEGGFSDREVELAKKKHAQMISLGKNRLRAETAALTMLSQFLFTE</sequence>
<evidence type="ECO:0000256" key="7">
    <source>
        <dbReference type="ARBA" id="ARBA00022691"/>
    </source>
</evidence>
<keyword evidence="6 10" id="KW-0808">Transferase</keyword>
<evidence type="ECO:0000256" key="10">
    <source>
        <dbReference type="PIRNR" id="PIRNR015601"/>
    </source>
</evidence>
<comment type="subcellular location">
    <subcellularLocation>
        <location evidence="1 10">Cytoplasm</location>
    </subcellularLocation>
</comment>
<comment type="similarity">
    <text evidence="2 10">Belongs to the RNA methyltransferase RsmE family.</text>
</comment>
<gene>
    <name evidence="13" type="ORF">NM125_01780</name>
</gene>
<keyword evidence="7 10" id="KW-0949">S-adenosyl-L-methionine</keyword>
<dbReference type="PANTHER" id="PTHR30027">
    <property type="entry name" value="RIBOSOMAL RNA SMALL SUBUNIT METHYLTRANSFERASE E"/>
    <property type="match status" value="1"/>
</dbReference>
<evidence type="ECO:0000256" key="6">
    <source>
        <dbReference type="ARBA" id="ARBA00022679"/>
    </source>
</evidence>
<dbReference type="SUPFAM" id="SSF88697">
    <property type="entry name" value="PUA domain-like"/>
    <property type="match status" value="1"/>
</dbReference>
<dbReference type="Pfam" id="PF20260">
    <property type="entry name" value="PUA_4"/>
    <property type="match status" value="1"/>
</dbReference>
<dbReference type="InterPro" id="IPR015947">
    <property type="entry name" value="PUA-like_sf"/>
</dbReference>